<dbReference type="NCBIfam" id="TIGR04282">
    <property type="entry name" value="glyco_like_cofC"/>
    <property type="match status" value="1"/>
</dbReference>
<comment type="caution">
    <text evidence="1">The sequence shown here is derived from an EMBL/GenBank/DDBJ whole genome shotgun (WGS) entry which is preliminary data.</text>
</comment>
<evidence type="ECO:0000313" key="1">
    <source>
        <dbReference type="EMBL" id="MBC9794381.1"/>
    </source>
</evidence>
<dbReference type="InterPro" id="IPR029044">
    <property type="entry name" value="Nucleotide-diphossugar_trans"/>
</dbReference>
<dbReference type="Gene3D" id="3.90.550.10">
    <property type="entry name" value="Spore Coat Polysaccharide Biosynthesis Protein SpsA, Chain A"/>
    <property type="match status" value="1"/>
</dbReference>
<keyword evidence="2" id="KW-1185">Reference proteome</keyword>
<dbReference type="PANTHER" id="PTHR36529:SF1">
    <property type="entry name" value="GLYCOSYLTRANSFERASE"/>
    <property type="match status" value="1"/>
</dbReference>
<reference evidence="1 2" key="1">
    <citation type="submission" date="2020-09" db="EMBL/GenBank/DDBJ databases">
        <title>Sinomicrobium weinanense sp. nov., a halophilic bacteria isolated from saline-alkali soil.</title>
        <authorList>
            <person name="Wu P."/>
            <person name="Ren H."/>
            <person name="Mei Y."/>
            <person name="Liang Y."/>
            <person name="Chen Z."/>
        </authorList>
    </citation>
    <scope>NUCLEOTIDE SEQUENCE [LARGE SCALE GENOMIC DNA]</scope>
    <source>
        <strain evidence="1 2">FJxs</strain>
    </source>
</reference>
<dbReference type="SUPFAM" id="SSF53448">
    <property type="entry name" value="Nucleotide-diphospho-sugar transferases"/>
    <property type="match status" value="1"/>
</dbReference>
<name>A0A926Q1Z5_9FLAO</name>
<dbReference type="PANTHER" id="PTHR36529">
    <property type="entry name" value="SLL1095 PROTEIN"/>
    <property type="match status" value="1"/>
</dbReference>
<organism evidence="1 2">
    <name type="scientific">Sinomicrobium weinanense</name>
    <dbReference type="NCBI Taxonomy" id="2842200"/>
    <lineage>
        <taxon>Bacteria</taxon>
        <taxon>Pseudomonadati</taxon>
        <taxon>Bacteroidota</taxon>
        <taxon>Flavobacteriia</taxon>
        <taxon>Flavobacteriales</taxon>
        <taxon>Flavobacteriaceae</taxon>
        <taxon>Sinomicrobium</taxon>
    </lineage>
</organism>
<dbReference type="Proteomes" id="UP000653730">
    <property type="component" value="Unassembled WGS sequence"/>
</dbReference>
<evidence type="ECO:0000313" key="2">
    <source>
        <dbReference type="Proteomes" id="UP000653730"/>
    </source>
</evidence>
<proteinExistence type="predicted"/>
<dbReference type="RefSeq" id="WP_187963540.1">
    <property type="nucleotide sequence ID" value="NZ_JACVDC010000001.1"/>
</dbReference>
<dbReference type="AlphaFoldDB" id="A0A926Q1Z5"/>
<accession>A0A926Q1Z5</accession>
<sequence>MKDHLLIIFTRNPEPGKVKTRLAKTVGESAALDVYTFLLNHTRDITQNLQTDKTVYYSDTIAKDDLWPTDRYAKRLQHGTDLGQRMENAFLTAFEEGYKKVTLIGSDIYELSQKHLEEALEALGSHDAVIGPAEDGGYYLIGLRTMNPELFRNKRWSTDTVLKDTLDDLKGKNIHLLETLNDIDTYEDIKNNPVFDNLIKSHKSGGRKE</sequence>
<dbReference type="Pfam" id="PF09837">
    <property type="entry name" value="DUF2064"/>
    <property type="match status" value="1"/>
</dbReference>
<gene>
    <name evidence="1" type="ORF">IBL28_00260</name>
</gene>
<protein>
    <submittedName>
        <fullName evidence="1">TIGR04282 family arsenosugar biosynthesis glycosyltransferase</fullName>
    </submittedName>
</protein>
<dbReference type="InterPro" id="IPR018641">
    <property type="entry name" value="Trfase_1_rSAM/seldom-assoc"/>
</dbReference>
<dbReference type="EMBL" id="JACVDC010000001">
    <property type="protein sequence ID" value="MBC9794381.1"/>
    <property type="molecule type" value="Genomic_DNA"/>
</dbReference>